<dbReference type="AlphaFoldDB" id="A0A851GJV6"/>
<evidence type="ECO:0000313" key="2">
    <source>
        <dbReference type="EMBL" id="NWK54454.1"/>
    </source>
</evidence>
<protein>
    <submittedName>
        <fullName evidence="2">Uncharacterized protein</fullName>
    </submittedName>
</protein>
<accession>A0A851GJV6</accession>
<organism evidence="2 3">
    <name type="scientific">Oceaniferula marina</name>
    <dbReference type="NCBI Taxonomy" id="2748318"/>
    <lineage>
        <taxon>Bacteria</taxon>
        <taxon>Pseudomonadati</taxon>
        <taxon>Verrucomicrobiota</taxon>
        <taxon>Verrucomicrobiia</taxon>
        <taxon>Verrucomicrobiales</taxon>
        <taxon>Verrucomicrobiaceae</taxon>
        <taxon>Oceaniferula</taxon>
    </lineage>
</organism>
<comment type="caution">
    <text evidence="2">The sequence shown here is derived from an EMBL/GenBank/DDBJ whole genome shotgun (WGS) entry which is preliminary data.</text>
</comment>
<feature type="compositionally biased region" description="Polar residues" evidence="1">
    <location>
        <begin position="113"/>
        <end position="125"/>
    </location>
</feature>
<name>A0A851GJV6_9BACT</name>
<dbReference type="Proteomes" id="UP000557872">
    <property type="component" value="Unassembled WGS sequence"/>
</dbReference>
<reference evidence="2 3" key="1">
    <citation type="submission" date="2020-07" db="EMBL/GenBank/DDBJ databases">
        <title>Roseicoccus Jingziensis gen. nov., sp. nov., isolated from coastal seawater.</title>
        <authorList>
            <person name="Feng X."/>
        </authorList>
    </citation>
    <scope>NUCLEOTIDE SEQUENCE [LARGE SCALE GENOMIC DNA]</scope>
    <source>
        <strain evidence="2 3">N1E253</strain>
    </source>
</reference>
<dbReference type="EMBL" id="JACBAZ010000001">
    <property type="protein sequence ID" value="NWK54454.1"/>
    <property type="molecule type" value="Genomic_DNA"/>
</dbReference>
<sequence length="139" mass="15134">MEPQKSPSGPVNCLISYTDKTFYVSRNGVIIGLFFDPGEAPPEGVFLMLEGQEPADPHLPGAIIHPWSVLSLTGGVAQTDAVTCMRDRIRIPSNFRQAIQQLIKPGTILPATHESSTPQTRSGTDFSMMRPEAPKKSTK</sequence>
<evidence type="ECO:0000256" key="1">
    <source>
        <dbReference type="SAM" id="MobiDB-lite"/>
    </source>
</evidence>
<evidence type="ECO:0000313" key="3">
    <source>
        <dbReference type="Proteomes" id="UP000557872"/>
    </source>
</evidence>
<dbReference type="RefSeq" id="WP_178930981.1">
    <property type="nucleotide sequence ID" value="NZ_JACBAZ010000001.1"/>
</dbReference>
<feature type="region of interest" description="Disordered" evidence="1">
    <location>
        <begin position="106"/>
        <end position="139"/>
    </location>
</feature>
<proteinExistence type="predicted"/>
<gene>
    <name evidence="2" type="ORF">HW115_02450</name>
</gene>
<keyword evidence="3" id="KW-1185">Reference proteome</keyword>